<feature type="compositionally biased region" description="Basic and acidic residues" evidence="1">
    <location>
        <begin position="476"/>
        <end position="490"/>
    </location>
</feature>
<evidence type="ECO:0000313" key="3">
    <source>
        <dbReference type="Proteomes" id="UP000094565"/>
    </source>
</evidence>
<feature type="region of interest" description="Disordered" evidence="1">
    <location>
        <begin position="416"/>
        <end position="522"/>
    </location>
</feature>
<protein>
    <submittedName>
        <fullName evidence="2">BA75_03137T0</fullName>
    </submittedName>
</protein>
<name>A0A1B2JDQ8_PICPA</name>
<feature type="compositionally biased region" description="Polar residues" evidence="1">
    <location>
        <begin position="491"/>
        <end position="512"/>
    </location>
</feature>
<reference evidence="2 3" key="1">
    <citation type="submission" date="2016-02" db="EMBL/GenBank/DDBJ databases">
        <title>Comparative genomic and transcriptomic foundation for Pichia pastoris.</title>
        <authorList>
            <person name="Love K.R."/>
            <person name="Shah K.A."/>
            <person name="Whittaker C.A."/>
            <person name="Wu J."/>
            <person name="Bartlett M.C."/>
            <person name="Ma D."/>
            <person name="Leeson R.L."/>
            <person name="Priest M."/>
            <person name="Young S.K."/>
            <person name="Love J.C."/>
        </authorList>
    </citation>
    <scope>NUCLEOTIDE SEQUENCE [LARGE SCALE GENOMIC DNA]</scope>
    <source>
        <strain evidence="2 3">ATCC 28485</strain>
    </source>
</reference>
<feature type="compositionally biased region" description="Basic and acidic residues" evidence="1">
    <location>
        <begin position="454"/>
        <end position="466"/>
    </location>
</feature>
<keyword evidence="3" id="KW-1185">Reference proteome</keyword>
<feature type="compositionally biased region" description="Low complexity" evidence="1">
    <location>
        <begin position="145"/>
        <end position="161"/>
    </location>
</feature>
<gene>
    <name evidence="2" type="ORF">ATY40_BA7503137</name>
</gene>
<evidence type="ECO:0000256" key="1">
    <source>
        <dbReference type="SAM" id="MobiDB-lite"/>
    </source>
</evidence>
<sequence>MSTSPLFIYLSMRGIQEFVSVQSHKERDKEKIKLVSTSHQHSSIPEMFRKLKRYSNKSRPLSIDFGAPSHDIWMGFKDDTNLMKGIIGSMDADFWNPVEKIDAGALPEEESKCSLNKPEGFSRGSLKSPLRKSEKIQVKRSPQAPSTSSSSNSSPSTPTRNPTRHGKVESPCTPQNIVNRKASLLWKIKEAGKYLNEDDSNGELIVPYIGDIKKILKHSFQEEPETQWPSNINTNYKSPFIEEDSINTLKQLASLKEPITDLEVKESLLDSAVDQYYSSLGKHKNEVITKFMNRLNSSPMGKFIKDNEQTIFTEMGPNITLWQLWERGESKWKELSRSTKDNYLTSVSDTQRTTYEYSPILRERKMTPNTQRHYLGEYYEGSWMQELEEIPLTKSGIPRGTVKKLASFFTEEANKLVETPESPKKFETPKKENESSELKENEVGSTDIATNPDLKSDGTKSSKRLPDSSLRTPIKTVKEPSFKVLKESNFRKNSPKSNQSDRILQPKHNNNPSTSSSSSGDQILKLSRATASFLKENDQEAIRTLDNLSSPKWTSELKLKKTYLSPAVELLEELAQDADEPMLPQQLFSLYRQIIPEIDAEWSDISVSEQQKYFHVTQKIFGFFPKNVCLSAGYDDSVDSLDDHFIAV</sequence>
<proteinExistence type="predicted"/>
<feature type="compositionally biased region" description="Basic and acidic residues" evidence="1">
    <location>
        <begin position="421"/>
        <end position="442"/>
    </location>
</feature>
<dbReference type="EMBL" id="CP014585">
    <property type="protein sequence ID" value="ANZ76176.1"/>
    <property type="molecule type" value="Genomic_DNA"/>
</dbReference>
<dbReference type="AlphaFoldDB" id="A0A1B2JDQ8"/>
<evidence type="ECO:0000313" key="2">
    <source>
        <dbReference type="EMBL" id="ANZ76176.1"/>
    </source>
</evidence>
<dbReference type="Proteomes" id="UP000094565">
    <property type="component" value="Chromosome 2"/>
</dbReference>
<organism evidence="2 3">
    <name type="scientific">Komagataella pastoris</name>
    <name type="common">Yeast</name>
    <name type="synonym">Pichia pastoris</name>
    <dbReference type="NCBI Taxonomy" id="4922"/>
    <lineage>
        <taxon>Eukaryota</taxon>
        <taxon>Fungi</taxon>
        <taxon>Dikarya</taxon>
        <taxon>Ascomycota</taxon>
        <taxon>Saccharomycotina</taxon>
        <taxon>Pichiomycetes</taxon>
        <taxon>Pichiales</taxon>
        <taxon>Pichiaceae</taxon>
        <taxon>Komagataella</taxon>
    </lineage>
</organism>
<dbReference type="OrthoDB" id="10302240at2759"/>
<accession>A0A1B2JDQ8</accession>
<feature type="region of interest" description="Disordered" evidence="1">
    <location>
        <begin position="108"/>
        <end position="174"/>
    </location>
</feature>